<keyword evidence="5" id="KW-0677">Repeat</keyword>
<dbReference type="GO" id="GO:0005509">
    <property type="term" value="F:calcium ion binding"/>
    <property type="evidence" value="ECO:0007669"/>
    <property type="project" value="InterPro"/>
</dbReference>
<dbReference type="GO" id="GO:0016020">
    <property type="term" value="C:membrane"/>
    <property type="evidence" value="ECO:0007669"/>
    <property type="project" value="UniProtKB-SubCell"/>
</dbReference>
<evidence type="ECO:0000256" key="3">
    <source>
        <dbReference type="ARBA" id="ARBA00022525"/>
    </source>
</evidence>
<keyword evidence="3" id="KW-0964">Secreted</keyword>
<dbReference type="OrthoDB" id="9342475at2"/>
<dbReference type="Proteomes" id="UP000244224">
    <property type="component" value="Unassembled WGS sequence"/>
</dbReference>
<dbReference type="Gene3D" id="2.150.10.10">
    <property type="entry name" value="Serralysin-like metalloprotease, C-terminal"/>
    <property type="match status" value="4"/>
</dbReference>
<organism evidence="9 10">
    <name type="scientific">Gemmobacter caeni</name>
    <dbReference type="NCBI Taxonomy" id="589035"/>
    <lineage>
        <taxon>Bacteria</taxon>
        <taxon>Pseudomonadati</taxon>
        <taxon>Pseudomonadota</taxon>
        <taxon>Alphaproteobacteria</taxon>
        <taxon>Rhodobacterales</taxon>
        <taxon>Paracoccaceae</taxon>
        <taxon>Gemmobacter</taxon>
    </lineage>
</organism>
<feature type="region of interest" description="Disordered" evidence="8">
    <location>
        <begin position="653"/>
        <end position="691"/>
    </location>
</feature>
<dbReference type="GO" id="GO:0090729">
    <property type="term" value="F:toxin activity"/>
    <property type="evidence" value="ECO:0007669"/>
    <property type="project" value="UniProtKB-KW"/>
</dbReference>
<dbReference type="PRINTS" id="PR00313">
    <property type="entry name" value="CABNDNGRPT"/>
</dbReference>
<sequence length="782" mass="82739">MATIKGYDGIDDILVGNPTENDYLYGGSGDDTYRFDSLPGNDVVYDTEGADKIEFDSSVTAGMLRMNISPSDYDDLLISIVDSNGAVVGTVSLNEHFNGATIEQLKLADGTTMNLTGGLKIQGTISQTTLRGTGNNDTLVGSDRNETLYGGAGNDTYVISAGQGSKLIEDSQGADTLSLDSSVLARNVRLNTSSSDYDDLVIRLVDANENIIDTIYLNEHFNGRPIETLTYSDGTSVNLLAGLTIRGAVNDTTLRGTDLNDSLIMSSRNETLYGGNGDDTYIWSSAGGSKLIYDGLGNDAIQIKGVPAARVRMSASTSDSDDLRIWIIDKNENVRSTLTLDEHFNGHGISTLRVGSGQALDLLGGLKIQGAVDQTTLIGTALNDRLIMSNRNETLYGGGGNDTYVLGKGDEANFISDSQGRDRILVEKSISAANVRLNANGSDDLRVMVVDRNGNVVSSITIDNHFDGRAIESLVFSGGGSIDLRGGLTIQGAVDVTNLYGTGQSDTFIGSQRNEYMAGGNGNDTYKFEAGFGEDTVYDIGGRDTIEITGIDPARVRLVQPSFSNDLQIQVLNAKGLVADQISLRSYYASGSAKIENLVIDDQSWNIAQQLAGPKTSTRADVVQSFFGDTTINGKGGNDKITDLFGNNTVNGGTGRDTITTGGGRDTLVGGSGNDTLSGGGGNDRLTGGSGADQLTGGAGRDSFVFARGMGTDTVTDFSKGIDKLVLNDNLWGGADLTKRQVVNQYATDIGDDIVLDFGARGKIVLEDVASLYKLWNSIEII</sequence>
<proteinExistence type="predicted"/>
<keyword evidence="6" id="KW-0843">Virulence</keyword>
<evidence type="ECO:0000256" key="5">
    <source>
        <dbReference type="ARBA" id="ARBA00022737"/>
    </source>
</evidence>
<evidence type="ECO:0000256" key="7">
    <source>
        <dbReference type="ARBA" id="ARBA00023136"/>
    </source>
</evidence>
<evidence type="ECO:0000313" key="10">
    <source>
        <dbReference type="Proteomes" id="UP000244224"/>
    </source>
</evidence>
<evidence type="ECO:0000256" key="1">
    <source>
        <dbReference type="ARBA" id="ARBA00004370"/>
    </source>
</evidence>
<comment type="caution">
    <text evidence="9">The sequence shown here is derived from an EMBL/GenBank/DDBJ whole genome shotgun (WGS) entry which is preliminary data.</text>
</comment>
<dbReference type="InterPro" id="IPR018511">
    <property type="entry name" value="Hemolysin-typ_Ca-bd_CS"/>
</dbReference>
<dbReference type="InterPro" id="IPR011049">
    <property type="entry name" value="Serralysin-like_metalloprot_C"/>
</dbReference>
<evidence type="ECO:0000256" key="8">
    <source>
        <dbReference type="SAM" id="MobiDB-lite"/>
    </source>
</evidence>
<feature type="compositionally biased region" description="Gly residues" evidence="8">
    <location>
        <begin position="661"/>
        <end position="691"/>
    </location>
</feature>
<dbReference type="SUPFAM" id="SSF51120">
    <property type="entry name" value="beta-Roll"/>
    <property type="match status" value="6"/>
</dbReference>
<dbReference type="PANTHER" id="PTHR38340:SF1">
    <property type="entry name" value="S-LAYER PROTEIN"/>
    <property type="match status" value="1"/>
</dbReference>
<dbReference type="InterPro" id="IPR003995">
    <property type="entry name" value="RTX_toxin_determinant-A"/>
</dbReference>
<dbReference type="PANTHER" id="PTHR38340">
    <property type="entry name" value="S-LAYER PROTEIN"/>
    <property type="match status" value="1"/>
</dbReference>
<evidence type="ECO:0000313" key="9">
    <source>
        <dbReference type="EMBL" id="PTX49998.1"/>
    </source>
</evidence>
<reference evidence="9 10" key="1">
    <citation type="submission" date="2018-04" db="EMBL/GenBank/DDBJ databases">
        <title>Genomic Encyclopedia of Archaeal and Bacterial Type Strains, Phase II (KMG-II): from individual species to whole genera.</title>
        <authorList>
            <person name="Goeker M."/>
        </authorList>
    </citation>
    <scope>NUCLEOTIDE SEQUENCE [LARGE SCALE GENOMIC DNA]</scope>
    <source>
        <strain evidence="9 10">DSM 21823</strain>
    </source>
</reference>
<dbReference type="InterPro" id="IPR050557">
    <property type="entry name" value="RTX_toxin/Mannuronan_C5-epim"/>
</dbReference>
<keyword evidence="7" id="KW-0472">Membrane</keyword>
<dbReference type="PROSITE" id="PS00330">
    <property type="entry name" value="HEMOLYSIN_CALCIUM"/>
    <property type="match status" value="3"/>
</dbReference>
<dbReference type="PRINTS" id="PR01488">
    <property type="entry name" value="RTXTOXINA"/>
</dbReference>
<dbReference type="Pfam" id="PF00353">
    <property type="entry name" value="HemolysinCabind"/>
    <property type="match status" value="7"/>
</dbReference>
<evidence type="ECO:0000256" key="2">
    <source>
        <dbReference type="ARBA" id="ARBA00004613"/>
    </source>
</evidence>
<dbReference type="RefSeq" id="WP_108128936.1">
    <property type="nucleotide sequence ID" value="NZ_QBKP01000006.1"/>
</dbReference>
<name>A0A2T6B1P2_9RHOB</name>
<gene>
    <name evidence="9" type="ORF">C8N34_106180</name>
</gene>
<protein>
    <submittedName>
        <fullName evidence="9">Hemolysin type calcium-binding protein</fullName>
    </submittedName>
</protein>
<dbReference type="EMBL" id="QBKP01000006">
    <property type="protein sequence ID" value="PTX49998.1"/>
    <property type="molecule type" value="Genomic_DNA"/>
</dbReference>
<evidence type="ECO:0000256" key="6">
    <source>
        <dbReference type="ARBA" id="ARBA00023026"/>
    </source>
</evidence>
<keyword evidence="10" id="KW-1185">Reference proteome</keyword>
<accession>A0A2T6B1P2</accession>
<keyword evidence="4" id="KW-0800">Toxin</keyword>
<dbReference type="GO" id="GO:0005576">
    <property type="term" value="C:extracellular region"/>
    <property type="evidence" value="ECO:0007669"/>
    <property type="project" value="UniProtKB-SubCell"/>
</dbReference>
<comment type="subcellular location">
    <subcellularLocation>
        <location evidence="1">Membrane</location>
    </subcellularLocation>
    <subcellularLocation>
        <location evidence="2">Secreted</location>
    </subcellularLocation>
</comment>
<dbReference type="AlphaFoldDB" id="A0A2T6B1P2"/>
<dbReference type="InterPro" id="IPR001343">
    <property type="entry name" value="Hemolysn_Ca-bd"/>
</dbReference>
<evidence type="ECO:0000256" key="4">
    <source>
        <dbReference type="ARBA" id="ARBA00022656"/>
    </source>
</evidence>